<evidence type="ECO:0000313" key="2">
    <source>
        <dbReference type="Proteomes" id="UP000037035"/>
    </source>
</evidence>
<evidence type="ECO:0000313" key="1">
    <source>
        <dbReference type="EMBL" id="KNZ43989.1"/>
    </source>
</evidence>
<reference evidence="1 2" key="1">
    <citation type="submission" date="2015-08" db="EMBL/GenBank/DDBJ databases">
        <title>Next Generation Sequencing and Analysis of the Genome of Puccinia sorghi L Schw, the Causal Agent of Maize Common Rust.</title>
        <authorList>
            <person name="Rochi L."/>
            <person name="Burguener G."/>
            <person name="Darino M."/>
            <person name="Turjanski A."/>
            <person name="Kreff E."/>
            <person name="Dieguez M.J."/>
            <person name="Sacco F."/>
        </authorList>
    </citation>
    <scope>NUCLEOTIDE SEQUENCE [LARGE SCALE GENOMIC DNA]</scope>
    <source>
        <strain evidence="1 2">RO10H11247</strain>
    </source>
</reference>
<comment type="caution">
    <text evidence="1">The sequence shown here is derived from an EMBL/GenBank/DDBJ whole genome shotgun (WGS) entry which is preliminary data.</text>
</comment>
<organism evidence="1 2">
    <name type="scientific">Puccinia sorghi</name>
    <dbReference type="NCBI Taxonomy" id="27349"/>
    <lineage>
        <taxon>Eukaryota</taxon>
        <taxon>Fungi</taxon>
        <taxon>Dikarya</taxon>
        <taxon>Basidiomycota</taxon>
        <taxon>Pucciniomycotina</taxon>
        <taxon>Pucciniomycetes</taxon>
        <taxon>Pucciniales</taxon>
        <taxon>Pucciniaceae</taxon>
        <taxon>Puccinia</taxon>
    </lineage>
</organism>
<dbReference type="Proteomes" id="UP000037035">
    <property type="component" value="Unassembled WGS sequence"/>
</dbReference>
<sequence>MDHSSKGMFPVILSTRKNWKQIYQVIIGGFFHHGNPGLAILFMQSNRGNGKNSIYEFDNKTSQSDENRNMDYLAITNVFFREAFSIENM</sequence>
<keyword evidence="2" id="KW-1185">Reference proteome</keyword>
<gene>
    <name evidence="1" type="ORF">VP01_9635g1</name>
</gene>
<name>A0A0L6U645_9BASI</name>
<proteinExistence type="predicted"/>
<dbReference type="VEuPathDB" id="FungiDB:VP01_9635g1"/>
<dbReference type="AlphaFoldDB" id="A0A0L6U645"/>
<accession>A0A0L6U645</accession>
<protein>
    <submittedName>
        <fullName evidence="1">Uncharacterized protein</fullName>
    </submittedName>
</protein>
<dbReference type="OrthoDB" id="2507066at2759"/>
<dbReference type="EMBL" id="LAVV01015309">
    <property type="protein sequence ID" value="KNZ43989.1"/>
    <property type="molecule type" value="Genomic_DNA"/>
</dbReference>